<name>A0A4Q7E8F9_9CYAN</name>
<dbReference type="EMBL" id="QVFV01000002">
    <property type="protein sequence ID" value="RZM79097.1"/>
    <property type="molecule type" value="Genomic_DNA"/>
</dbReference>
<sequence length="398" mass="42601">MFKQACSLGSLGLLSGVVLTTLPAWADAEIEIEPPASIAAPTSTIPDLPNDPVEEIGPVETSAEALLHPQVTTPPTVEANLSEPEFVDEASTPSAPRPEAQAPVEFNTNFIDPTDYSLGATPSPDSPSLVFLERSTSCQFTADGREVLTRSCDETLQASNGAYPAADQPSGGHREARVSYEFGTDRENGTAIGNLTVISREALNDKLLPLRVLRRGAEEFIFPLSIPAPITSLFGWRNHPIFQERRFHAGVDLAAPEGTPVLAAKDGEVLTAEYLGGYGLTVMLRHENGTQETRYPHLSQILVRPGEQIKQGEVVGLVGSTGNSTGPHLHFELRELTAQGWVLIDPNDLMDYATANLADMLNNPLQALGISQEPNSPASGIGKGELELPYRPAQPNAS</sequence>
<dbReference type="PANTHER" id="PTHR21666:SF289">
    <property type="entry name" value="L-ALA--D-GLU ENDOPEPTIDASE"/>
    <property type="match status" value="1"/>
</dbReference>
<evidence type="ECO:0000256" key="1">
    <source>
        <dbReference type="ARBA" id="ARBA00022729"/>
    </source>
</evidence>
<dbReference type="CDD" id="cd12797">
    <property type="entry name" value="M23_peptidase"/>
    <property type="match status" value="1"/>
</dbReference>
<dbReference type="InterPro" id="IPR016047">
    <property type="entry name" value="M23ase_b-sheet_dom"/>
</dbReference>
<dbReference type="OrthoDB" id="507840at2"/>
<dbReference type="GO" id="GO:0004222">
    <property type="term" value="F:metalloendopeptidase activity"/>
    <property type="evidence" value="ECO:0007669"/>
    <property type="project" value="TreeGrafter"/>
</dbReference>
<feature type="signal peptide" evidence="3">
    <location>
        <begin position="1"/>
        <end position="26"/>
    </location>
</feature>
<dbReference type="Gene3D" id="2.70.70.10">
    <property type="entry name" value="Glucose Permease (Domain IIA)"/>
    <property type="match status" value="1"/>
</dbReference>
<feature type="chain" id="PRO_5020411259" evidence="3">
    <location>
        <begin position="27"/>
        <end position="398"/>
    </location>
</feature>
<proteinExistence type="predicted"/>
<dbReference type="InterPro" id="IPR050570">
    <property type="entry name" value="Cell_wall_metabolism_enzyme"/>
</dbReference>
<feature type="region of interest" description="Disordered" evidence="2">
    <location>
        <begin position="368"/>
        <end position="398"/>
    </location>
</feature>
<keyword evidence="6" id="KW-1185">Reference proteome</keyword>
<feature type="domain" description="M23ase beta-sheet core" evidence="4">
    <location>
        <begin position="246"/>
        <end position="335"/>
    </location>
</feature>
<protein>
    <submittedName>
        <fullName evidence="5">M23 family metallopeptidase</fullName>
    </submittedName>
</protein>
<reference evidence="5 6" key="1">
    <citation type="submission" date="2018-11" db="EMBL/GenBank/DDBJ databases">
        <title>Whole genome sequencing of an environmental sample.</title>
        <authorList>
            <person name="Sarangi A.N."/>
            <person name="Singh D."/>
            <person name="Tripathy S."/>
        </authorList>
    </citation>
    <scope>NUCLEOTIDE SEQUENCE [LARGE SCALE GENOMIC DNA]</scope>
    <source>
        <strain evidence="5 6">Lakshadweep</strain>
    </source>
</reference>
<evidence type="ECO:0000313" key="6">
    <source>
        <dbReference type="Proteomes" id="UP000292459"/>
    </source>
</evidence>
<dbReference type="SUPFAM" id="SSF51261">
    <property type="entry name" value="Duplicated hybrid motif"/>
    <property type="match status" value="1"/>
</dbReference>
<evidence type="ECO:0000259" key="4">
    <source>
        <dbReference type="Pfam" id="PF01551"/>
    </source>
</evidence>
<comment type="caution">
    <text evidence="5">The sequence shown here is derived from an EMBL/GenBank/DDBJ whole genome shotgun (WGS) entry which is preliminary data.</text>
</comment>
<evidence type="ECO:0000256" key="3">
    <source>
        <dbReference type="SAM" id="SignalP"/>
    </source>
</evidence>
<evidence type="ECO:0000256" key="2">
    <source>
        <dbReference type="SAM" id="MobiDB-lite"/>
    </source>
</evidence>
<keyword evidence="1 3" id="KW-0732">Signal</keyword>
<dbReference type="AlphaFoldDB" id="A0A4Q7E8F9"/>
<organism evidence="5 6">
    <name type="scientific">Leptolyngbya iicbica LK</name>
    <dbReference type="NCBI Taxonomy" id="2294035"/>
    <lineage>
        <taxon>Bacteria</taxon>
        <taxon>Bacillati</taxon>
        <taxon>Cyanobacteriota</taxon>
        <taxon>Cyanophyceae</taxon>
        <taxon>Leptolyngbyales</taxon>
        <taxon>Leptolyngbyaceae</taxon>
        <taxon>Leptolyngbya group</taxon>
        <taxon>Leptolyngbya</taxon>
        <taxon>Leptolyngbya iicbica</taxon>
    </lineage>
</organism>
<dbReference type="Proteomes" id="UP000292459">
    <property type="component" value="Unassembled WGS sequence"/>
</dbReference>
<accession>A0A4Q7E8F9</accession>
<gene>
    <name evidence="5" type="ORF">DYY88_10065</name>
</gene>
<dbReference type="InterPro" id="IPR011055">
    <property type="entry name" value="Dup_hybrid_motif"/>
</dbReference>
<dbReference type="PANTHER" id="PTHR21666">
    <property type="entry name" value="PEPTIDASE-RELATED"/>
    <property type="match status" value="1"/>
</dbReference>
<evidence type="ECO:0000313" key="5">
    <source>
        <dbReference type="EMBL" id="RZM79097.1"/>
    </source>
</evidence>
<dbReference type="Pfam" id="PF01551">
    <property type="entry name" value="Peptidase_M23"/>
    <property type="match status" value="1"/>
</dbReference>